<gene>
    <name evidence="2" type="ORF">BRADI_1g17815v3</name>
</gene>
<name>A0A2K2DJX3_BRADI</name>
<evidence type="ECO:0000313" key="2">
    <source>
        <dbReference type="EMBL" id="PNT74575.1"/>
    </source>
</evidence>
<dbReference type="EnsemblPlants" id="PNT74575">
    <property type="protein sequence ID" value="PNT74575"/>
    <property type="gene ID" value="BRADI_1g17815v3"/>
</dbReference>
<organism evidence="2">
    <name type="scientific">Brachypodium distachyon</name>
    <name type="common">Purple false brome</name>
    <name type="synonym">Trachynia distachya</name>
    <dbReference type="NCBI Taxonomy" id="15368"/>
    <lineage>
        <taxon>Eukaryota</taxon>
        <taxon>Viridiplantae</taxon>
        <taxon>Streptophyta</taxon>
        <taxon>Embryophyta</taxon>
        <taxon>Tracheophyta</taxon>
        <taxon>Spermatophyta</taxon>
        <taxon>Magnoliopsida</taxon>
        <taxon>Liliopsida</taxon>
        <taxon>Poales</taxon>
        <taxon>Poaceae</taxon>
        <taxon>BOP clade</taxon>
        <taxon>Pooideae</taxon>
        <taxon>Stipodae</taxon>
        <taxon>Brachypodieae</taxon>
        <taxon>Brachypodium</taxon>
    </lineage>
</organism>
<feature type="region of interest" description="Disordered" evidence="1">
    <location>
        <begin position="40"/>
        <end position="60"/>
    </location>
</feature>
<dbReference type="EMBL" id="CM000880">
    <property type="protein sequence ID" value="PNT74575.1"/>
    <property type="molecule type" value="Genomic_DNA"/>
</dbReference>
<reference evidence="3" key="3">
    <citation type="submission" date="2018-08" db="UniProtKB">
        <authorList>
            <consortium name="EnsemblPlants"/>
        </authorList>
    </citation>
    <scope>IDENTIFICATION</scope>
    <source>
        <strain evidence="3">cv. Bd21</strain>
    </source>
</reference>
<reference evidence="2 3" key="1">
    <citation type="journal article" date="2010" name="Nature">
        <title>Genome sequencing and analysis of the model grass Brachypodium distachyon.</title>
        <authorList>
            <consortium name="International Brachypodium Initiative"/>
        </authorList>
    </citation>
    <scope>NUCLEOTIDE SEQUENCE [LARGE SCALE GENOMIC DNA]</scope>
    <source>
        <strain evidence="2 3">Bd21</strain>
    </source>
</reference>
<sequence length="101" mass="11489">MGPHLPFLSEYYLSRPTICTLHRVQARSLATTGCAARERLDRGPWPMNSRPREREARPGVTLRTTCTGSISWCTLVSFSAKISEQFCIFVMLKMEREEIPG</sequence>
<keyword evidence="4" id="KW-1185">Reference proteome</keyword>
<evidence type="ECO:0000313" key="3">
    <source>
        <dbReference type="EnsemblPlants" id="PNT74575"/>
    </source>
</evidence>
<evidence type="ECO:0000256" key="1">
    <source>
        <dbReference type="SAM" id="MobiDB-lite"/>
    </source>
</evidence>
<dbReference type="AlphaFoldDB" id="A0A2K2DJX3"/>
<dbReference type="Gramene" id="PNT74575">
    <property type="protein sequence ID" value="PNT74575"/>
    <property type="gene ID" value="BRADI_1g17815v3"/>
</dbReference>
<protein>
    <submittedName>
        <fullName evidence="2 3">Uncharacterized protein</fullName>
    </submittedName>
</protein>
<dbReference type="Proteomes" id="UP000008810">
    <property type="component" value="Chromosome 1"/>
</dbReference>
<proteinExistence type="predicted"/>
<dbReference type="InParanoid" id="A0A2K2DJX3"/>
<evidence type="ECO:0000313" key="4">
    <source>
        <dbReference type="Proteomes" id="UP000008810"/>
    </source>
</evidence>
<reference evidence="2" key="2">
    <citation type="submission" date="2017-06" db="EMBL/GenBank/DDBJ databases">
        <title>WGS assembly of Brachypodium distachyon.</title>
        <authorList>
            <consortium name="The International Brachypodium Initiative"/>
            <person name="Lucas S."/>
            <person name="Harmon-Smith M."/>
            <person name="Lail K."/>
            <person name="Tice H."/>
            <person name="Grimwood J."/>
            <person name="Bruce D."/>
            <person name="Barry K."/>
            <person name="Shu S."/>
            <person name="Lindquist E."/>
            <person name="Wang M."/>
            <person name="Pitluck S."/>
            <person name="Vogel J.P."/>
            <person name="Garvin D.F."/>
            <person name="Mockler T.C."/>
            <person name="Schmutz J."/>
            <person name="Rokhsar D."/>
            <person name="Bevan M.W."/>
        </authorList>
    </citation>
    <scope>NUCLEOTIDE SEQUENCE</scope>
    <source>
        <strain evidence="2">Bd21</strain>
    </source>
</reference>
<accession>A0A2K2DJX3</accession>